<comment type="caution">
    <text evidence="2">The sequence shown here is derived from an EMBL/GenBank/DDBJ whole genome shotgun (WGS) entry which is preliminary data.</text>
</comment>
<keyword evidence="1" id="KW-1133">Transmembrane helix</keyword>
<keyword evidence="3" id="KW-1185">Reference proteome</keyword>
<dbReference type="EMBL" id="QQZY01000001">
    <property type="protein sequence ID" value="RDI76245.1"/>
    <property type="molecule type" value="Genomic_DNA"/>
</dbReference>
<feature type="transmembrane region" description="Helical" evidence="1">
    <location>
        <begin position="101"/>
        <end position="126"/>
    </location>
</feature>
<proteinExistence type="predicted"/>
<evidence type="ECO:0000256" key="1">
    <source>
        <dbReference type="SAM" id="Phobius"/>
    </source>
</evidence>
<sequence>MIHARAVPRLALETSKQLRLFTRRQWLVAACVAAATALLTGLPTDIVPNPFYRRMTPILWWDYPVWAATAVLAGLVFATYVRSRPAGSSVGATAGGGLMSFFAVGCPICNKLVVGLIGVGGALSFFAPLQPYLALGGLALLVLSLVLRLRALASCELEPVVPEPLLSAARGRIREGDATRAEP</sequence>
<reference evidence="2 3" key="1">
    <citation type="submission" date="2018-07" db="EMBL/GenBank/DDBJ databases">
        <title>High-quality-draft genome sequence of Gaiella occulta.</title>
        <authorList>
            <person name="Severino R."/>
            <person name="Froufe H.J.C."/>
            <person name="Rainey F.A."/>
            <person name="Barroso C."/>
            <person name="Albuquerque L."/>
            <person name="Lobo-Da-Cunha A."/>
            <person name="Da Costa M.S."/>
            <person name="Egas C."/>
        </authorList>
    </citation>
    <scope>NUCLEOTIDE SEQUENCE [LARGE SCALE GENOMIC DNA]</scope>
    <source>
        <strain evidence="2 3">F2-233</strain>
    </source>
</reference>
<dbReference type="Proteomes" id="UP000254134">
    <property type="component" value="Unassembled WGS sequence"/>
</dbReference>
<name>A0A7M2Z2D9_9ACTN</name>
<evidence type="ECO:0000313" key="2">
    <source>
        <dbReference type="EMBL" id="RDI76245.1"/>
    </source>
</evidence>
<evidence type="ECO:0000313" key="3">
    <source>
        <dbReference type="Proteomes" id="UP000254134"/>
    </source>
</evidence>
<dbReference type="AlphaFoldDB" id="A0A7M2Z2D9"/>
<keyword evidence="1" id="KW-0812">Transmembrane</keyword>
<accession>A0A7M2Z2D9</accession>
<feature type="transmembrane region" description="Helical" evidence="1">
    <location>
        <begin position="132"/>
        <end position="149"/>
    </location>
</feature>
<organism evidence="2 3">
    <name type="scientific">Gaiella occulta</name>
    <dbReference type="NCBI Taxonomy" id="1002870"/>
    <lineage>
        <taxon>Bacteria</taxon>
        <taxon>Bacillati</taxon>
        <taxon>Actinomycetota</taxon>
        <taxon>Thermoleophilia</taxon>
        <taxon>Gaiellales</taxon>
        <taxon>Gaiellaceae</taxon>
        <taxon>Gaiella</taxon>
    </lineage>
</organism>
<feature type="transmembrane region" description="Helical" evidence="1">
    <location>
        <begin position="26"/>
        <end position="43"/>
    </location>
</feature>
<keyword evidence="1" id="KW-0472">Membrane</keyword>
<gene>
    <name evidence="2" type="ORF">Gocc_0664</name>
</gene>
<reference evidence="3" key="2">
    <citation type="journal article" date="2019" name="MicrobiologyOpen">
        <title>High-quality draft genome sequence of Gaiella occulta isolated from a 150 meter deep mineral water borehole and comparison with the genome sequences of other deep-branching lineages of the phylum Actinobacteria.</title>
        <authorList>
            <person name="Severino R."/>
            <person name="Froufe H.J.C."/>
            <person name="Barroso C."/>
            <person name="Albuquerque L."/>
            <person name="Lobo-da-Cunha A."/>
            <person name="da Costa M.S."/>
            <person name="Egas C."/>
        </authorList>
    </citation>
    <scope>NUCLEOTIDE SEQUENCE [LARGE SCALE GENOMIC DNA]</scope>
    <source>
        <strain evidence="3">F2-233</strain>
    </source>
</reference>
<protein>
    <submittedName>
        <fullName evidence="2">Uncharacterized protein</fullName>
    </submittedName>
</protein>
<feature type="transmembrane region" description="Helical" evidence="1">
    <location>
        <begin position="63"/>
        <end position="81"/>
    </location>
</feature>